<comment type="caution">
    <text evidence="4">The sequence shown here is derived from an EMBL/GenBank/DDBJ whole genome shotgun (WGS) entry which is preliminary data.</text>
</comment>
<proteinExistence type="predicted"/>
<dbReference type="InterPro" id="IPR050197">
    <property type="entry name" value="Aldolase_class_II_sugar_metab"/>
</dbReference>
<dbReference type="GO" id="GO:0016832">
    <property type="term" value="F:aldehyde-lyase activity"/>
    <property type="evidence" value="ECO:0007669"/>
    <property type="project" value="TreeGrafter"/>
</dbReference>
<evidence type="ECO:0000259" key="3">
    <source>
        <dbReference type="SMART" id="SM01007"/>
    </source>
</evidence>
<dbReference type="InterPro" id="IPR036409">
    <property type="entry name" value="Aldolase_II/adducin_N_sf"/>
</dbReference>
<sequence>MNCVDELIAACRMAGSDIDLVQGPGGNISIKDGKRMFVKASGFCLSEVSSQSGIASFRSSSMAGFFSKIPSARKMHEGKYMEALSRGAISGKPSMETGFHSVLGRAVVHTHPVAINSISCAKNGKEIALKAFGPGSFTWIPYFSPGAELARAIAMHAKGGNHCFILQNHGLIVASNSMQEALAATHEKCKTALTFLESEGVDVQLPSKLETEKEAQYYDMPALSLLKDRSLLKMPLFPDAAICCRFGRGGNIRVKGTRLFLSGNAREKEYANEVFLASFCTLLNSSQLSRPRFLKAAQVKKLLSMALERERMEAAR</sequence>
<gene>
    <name evidence="4" type="ORF">HA254_07865</name>
</gene>
<dbReference type="EMBL" id="DUGC01000123">
    <property type="protein sequence ID" value="HIH10552.1"/>
    <property type="molecule type" value="Genomic_DNA"/>
</dbReference>
<dbReference type="InterPro" id="IPR001303">
    <property type="entry name" value="Aldolase_II/adducin_N"/>
</dbReference>
<dbReference type="AlphaFoldDB" id="A0A7J4IYF5"/>
<dbReference type="GO" id="GO:0019323">
    <property type="term" value="P:pentose catabolic process"/>
    <property type="evidence" value="ECO:0007669"/>
    <property type="project" value="TreeGrafter"/>
</dbReference>
<dbReference type="SUPFAM" id="SSF53639">
    <property type="entry name" value="AraD/HMP-PK domain-like"/>
    <property type="match status" value="1"/>
</dbReference>
<dbReference type="UniPathway" id="UPA00071"/>
<keyword evidence="2" id="KW-0456">Lyase</keyword>
<dbReference type="Pfam" id="PF00596">
    <property type="entry name" value="Aldolase_II"/>
    <property type="match status" value="1"/>
</dbReference>
<evidence type="ECO:0000256" key="1">
    <source>
        <dbReference type="ARBA" id="ARBA00022723"/>
    </source>
</evidence>
<dbReference type="PANTHER" id="PTHR22789">
    <property type="entry name" value="FUCULOSE PHOSPHATE ALDOLASE"/>
    <property type="match status" value="1"/>
</dbReference>
<dbReference type="GO" id="GO:0005829">
    <property type="term" value="C:cytosol"/>
    <property type="evidence" value="ECO:0007669"/>
    <property type="project" value="TreeGrafter"/>
</dbReference>
<dbReference type="GO" id="GO:0046872">
    <property type="term" value="F:metal ion binding"/>
    <property type="evidence" value="ECO:0007669"/>
    <property type="project" value="UniProtKB-KW"/>
</dbReference>
<reference evidence="5" key="1">
    <citation type="journal article" date="2020" name="bioRxiv">
        <title>A rank-normalized archaeal taxonomy based on genome phylogeny resolves widespread incomplete and uneven classifications.</title>
        <authorList>
            <person name="Rinke C."/>
            <person name="Chuvochina M."/>
            <person name="Mussig A.J."/>
            <person name="Chaumeil P.-A."/>
            <person name="Waite D.W."/>
            <person name="Whitman W.B."/>
            <person name="Parks D.H."/>
            <person name="Hugenholtz P."/>
        </authorList>
    </citation>
    <scope>NUCLEOTIDE SEQUENCE [LARGE SCALE GENOMIC DNA]</scope>
</reference>
<accession>A0A7J4IYF5</accession>
<feature type="domain" description="Class II aldolase/adducin N-terminal" evidence="3">
    <location>
        <begin position="6"/>
        <end position="196"/>
    </location>
</feature>
<organism evidence="4 5">
    <name type="scientific">Candidatus Iainarchaeum sp</name>
    <dbReference type="NCBI Taxonomy" id="3101447"/>
    <lineage>
        <taxon>Archaea</taxon>
        <taxon>Candidatus Iainarchaeota</taxon>
        <taxon>Candidatus Iainarchaeia</taxon>
        <taxon>Candidatus Iainarchaeales</taxon>
        <taxon>Candidatus Iainarchaeaceae</taxon>
        <taxon>Candidatus Iainarchaeum</taxon>
    </lineage>
</organism>
<protein>
    <submittedName>
        <fullName evidence="4">Class II aldolase/adducin family protein</fullName>
    </submittedName>
</protein>
<dbReference type="Gene3D" id="3.40.225.10">
    <property type="entry name" value="Class II aldolase/adducin N-terminal domain"/>
    <property type="match status" value="1"/>
</dbReference>
<dbReference type="PANTHER" id="PTHR22789:SF0">
    <property type="entry name" value="3-OXO-TETRONATE 4-PHOSPHATE DECARBOXYLASE-RELATED"/>
    <property type="match status" value="1"/>
</dbReference>
<name>A0A7J4IYF5_9ARCH</name>
<evidence type="ECO:0000313" key="5">
    <source>
        <dbReference type="Proteomes" id="UP000565078"/>
    </source>
</evidence>
<evidence type="ECO:0000313" key="4">
    <source>
        <dbReference type="EMBL" id="HIH10552.1"/>
    </source>
</evidence>
<dbReference type="Proteomes" id="UP000565078">
    <property type="component" value="Unassembled WGS sequence"/>
</dbReference>
<dbReference type="SMART" id="SM01007">
    <property type="entry name" value="Aldolase_II"/>
    <property type="match status" value="1"/>
</dbReference>
<evidence type="ECO:0000256" key="2">
    <source>
        <dbReference type="ARBA" id="ARBA00023239"/>
    </source>
</evidence>
<keyword evidence="1" id="KW-0479">Metal-binding</keyword>